<dbReference type="RefSeq" id="WP_349302457.1">
    <property type="nucleotide sequence ID" value="NZ_JBEDNP010000025.1"/>
</dbReference>
<sequence>MLAGQTVTLVAEPEVDTDPYGRQLRYVRLPSGADYGISVIGAPHTGVYQGDNDADPAYLERLRAADDGRDCG</sequence>
<organism evidence="1 2">
    <name type="scientific">Pseudonocardia tropica</name>
    <dbReference type="NCBI Taxonomy" id="681289"/>
    <lineage>
        <taxon>Bacteria</taxon>
        <taxon>Bacillati</taxon>
        <taxon>Actinomycetota</taxon>
        <taxon>Actinomycetes</taxon>
        <taxon>Pseudonocardiales</taxon>
        <taxon>Pseudonocardiaceae</taxon>
        <taxon>Pseudonocardia</taxon>
    </lineage>
</organism>
<comment type="caution">
    <text evidence="1">The sequence shown here is derived from an EMBL/GenBank/DDBJ whole genome shotgun (WGS) entry which is preliminary data.</text>
</comment>
<evidence type="ECO:0000313" key="2">
    <source>
        <dbReference type="Proteomes" id="UP001464923"/>
    </source>
</evidence>
<name>A0ABV1K1M6_9PSEU</name>
<dbReference type="EMBL" id="JBEDNP010000025">
    <property type="protein sequence ID" value="MEQ3542142.1"/>
    <property type="molecule type" value="Genomic_DNA"/>
</dbReference>
<gene>
    <name evidence="1" type="ORF">WHI96_25335</name>
</gene>
<keyword evidence="2" id="KW-1185">Reference proteome</keyword>
<proteinExistence type="predicted"/>
<evidence type="ECO:0008006" key="3">
    <source>
        <dbReference type="Google" id="ProtNLM"/>
    </source>
</evidence>
<dbReference type="Proteomes" id="UP001464923">
    <property type="component" value="Unassembled WGS sequence"/>
</dbReference>
<reference evidence="1 2" key="1">
    <citation type="submission" date="2024-03" db="EMBL/GenBank/DDBJ databases">
        <title>Draft genome sequence of Pseudonocardia tropica JCM 19149.</title>
        <authorList>
            <person name="Butdee W."/>
            <person name="Duangmal K."/>
        </authorList>
    </citation>
    <scope>NUCLEOTIDE SEQUENCE [LARGE SCALE GENOMIC DNA]</scope>
    <source>
        <strain evidence="1 2">JCM 19149</strain>
    </source>
</reference>
<evidence type="ECO:0000313" key="1">
    <source>
        <dbReference type="EMBL" id="MEQ3542142.1"/>
    </source>
</evidence>
<protein>
    <recommendedName>
        <fullName evidence="3">TNase-like domain-containing protein</fullName>
    </recommendedName>
</protein>
<accession>A0ABV1K1M6</accession>